<dbReference type="EMBL" id="LKAJ01000023">
    <property type="protein sequence ID" value="KRG17917.1"/>
    <property type="molecule type" value="Genomic_DNA"/>
</dbReference>
<feature type="transmembrane region" description="Helical" evidence="9">
    <location>
        <begin position="138"/>
        <end position="158"/>
    </location>
</feature>
<evidence type="ECO:0000256" key="1">
    <source>
        <dbReference type="ARBA" id="ARBA00004429"/>
    </source>
</evidence>
<dbReference type="PANTHER" id="PTHR42718">
    <property type="entry name" value="MAJOR FACILITATOR SUPERFAMILY MULTIDRUG TRANSPORTER MFSC"/>
    <property type="match status" value="1"/>
</dbReference>
<dbReference type="InterPro" id="IPR036259">
    <property type="entry name" value="MFS_trans_sf"/>
</dbReference>
<gene>
    <name evidence="11" type="primary">emrB</name>
    <name evidence="12" type="ORF">HT99x_004165</name>
    <name evidence="11" type="ORF">HT99x_03124</name>
</gene>
<evidence type="ECO:0000313" key="12">
    <source>
        <dbReference type="EMBL" id="MCS5710613.1"/>
    </source>
</evidence>
<name>A0A0Q9YB64_9GAMM</name>
<organism evidence="11">
    <name type="scientific">Candidatus Berkiella aquae</name>
    <dbReference type="NCBI Taxonomy" id="295108"/>
    <lineage>
        <taxon>Bacteria</taxon>
        <taxon>Pseudomonadati</taxon>
        <taxon>Pseudomonadota</taxon>
        <taxon>Gammaproteobacteria</taxon>
        <taxon>Candidatus Berkiellales</taxon>
        <taxon>Candidatus Berkiellaceae</taxon>
        <taxon>Candidatus Berkiella</taxon>
    </lineage>
</organism>
<keyword evidence="13" id="KW-1185">Reference proteome</keyword>
<feature type="transmembrane region" description="Helical" evidence="9">
    <location>
        <begin position="476"/>
        <end position="494"/>
    </location>
</feature>
<dbReference type="GO" id="GO:0022857">
    <property type="term" value="F:transmembrane transporter activity"/>
    <property type="evidence" value="ECO:0007669"/>
    <property type="project" value="InterPro"/>
</dbReference>
<dbReference type="GO" id="GO:1990961">
    <property type="term" value="P:xenobiotic detoxification by transmembrane export across the plasma membrane"/>
    <property type="evidence" value="ECO:0007669"/>
    <property type="project" value="UniProtKB-ARBA"/>
</dbReference>
<dbReference type="PATRIC" id="fig|1590043.3.peg.3175"/>
<keyword evidence="4" id="KW-1003">Cell membrane</keyword>
<feature type="transmembrane region" description="Helical" evidence="9">
    <location>
        <begin position="198"/>
        <end position="216"/>
    </location>
</feature>
<feature type="transmembrane region" description="Helical" evidence="9">
    <location>
        <begin position="76"/>
        <end position="97"/>
    </location>
</feature>
<dbReference type="AlphaFoldDB" id="A0A0Q9YB64"/>
<feature type="transmembrane region" description="Helical" evidence="9">
    <location>
        <begin position="369"/>
        <end position="387"/>
    </location>
</feature>
<feature type="transmembrane region" description="Helical" evidence="9">
    <location>
        <begin position="330"/>
        <end position="349"/>
    </location>
</feature>
<dbReference type="PANTHER" id="PTHR42718:SF9">
    <property type="entry name" value="MAJOR FACILITATOR SUPERFAMILY MULTIDRUG TRANSPORTER MFSC"/>
    <property type="match status" value="1"/>
</dbReference>
<sequence>MPAIQGFQLVLLTLAVSLGIFMNVLDTSIANVAIPTIAGNMGVSADEGTWVITSFAVSMAIVLPLTGWLAKRFGEVRLFVCSTALFTIASLLCGLSESLPMLVIFRVIQGAVAGPMIPLSQSLLLANYPDHKKGLATGLWAMVAVAAPVIGPILGGYITDNYSWPWIFYINLPVGAFSVYFTWHILKNRETNTVRQPIDFVGLILLAVGIGCLQVLLDKGHDLDWFHSTFICALAAISTICIAFLIAWELTDENPIIDLTLFKIRNFTVGTVAISIGYMTFFGSVVVLPLWLQTQMNYTATWAGLATAPIGILPILLSPLVGRLLNEVDARVVVTNGFFFFAFCSFWIANFNTDITFNNVAWVRFVQGVGAPCFFIPLITILLSGLPNDRIASAAGLSNFLRILGGSFGTSISVSLWNHREAVHQSKLTETLTAYEPQMLEVVNQLKMLGFSDKMSYAEITKMLVNQSYMLATNDIFWLSGFIFLSLLILVWFARPPFVAKQASMAE</sequence>
<dbReference type="Proteomes" id="UP000051497">
    <property type="component" value="Unassembled WGS sequence"/>
</dbReference>
<reference evidence="12" key="3">
    <citation type="submission" date="2021-06" db="EMBL/GenBank/DDBJ databases">
        <title>Genomic Description and Analysis of Intracellular Bacteria, Candidatus Berkiella cookevillensis and Candidatus Berkiella aquae.</title>
        <authorList>
            <person name="Kidane D.T."/>
            <person name="Mehari Y.T."/>
            <person name="Rice F.C."/>
            <person name="Arivett B.A."/>
            <person name="Farone A.L."/>
            <person name="Berk S.G."/>
            <person name="Farone M.B."/>
        </authorList>
    </citation>
    <scope>NUCLEOTIDE SEQUENCE</scope>
    <source>
        <strain evidence="12">HT99</strain>
    </source>
</reference>
<evidence type="ECO:0000256" key="8">
    <source>
        <dbReference type="ARBA" id="ARBA00023136"/>
    </source>
</evidence>
<evidence type="ECO:0000256" key="6">
    <source>
        <dbReference type="ARBA" id="ARBA00022692"/>
    </source>
</evidence>
<evidence type="ECO:0000259" key="10">
    <source>
        <dbReference type="PROSITE" id="PS50850"/>
    </source>
</evidence>
<evidence type="ECO:0000256" key="9">
    <source>
        <dbReference type="SAM" id="Phobius"/>
    </source>
</evidence>
<dbReference type="OrthoDB" id="9812221at2"/>
<dbReference type="FunFam" id="1.20.1720.10:FF:000002">
    <property type="entry name" value="Multidrug resistance protein B"/>
    <property type="match status" value="1"/>
</dbReference>
<dbReference type="CDD" id="cd17503">
    <property type="entry name" value="MFS_LmrB_MDR_like"/>
    <property type="match status" value="1"/>
</dbReference>
<dbReference type="InterPro" id="IPR020846">
    <property type="entry name" value="MFS_dom"/>
</dbReference>
<comment type="similarity">
    <text evidence="2">Belongs to the major facilitator superfamily. EmrB family.</text>
</comment>
<comment type="caution">
    <text evidence="11">The sequence shown here is derived from an EMBL/GenBank/DDBJ whole genome shotgun (WGS) entry which is preliminary data.</text>
</comment>
<dbReference type="Gene3D" id="1.20.1720.10">
    <property type="entry name" value="Multidrug resistance protein D"/>
    <property type="match status" value="1"/>
</dbReference>
<dbReference type="GO" id="GO:0015721">
    <property type="term" value="P:bile acid and bile salt transport"/>
    <property type="evidence" value="ECO:0007669"/>
    <property type="project" value="UniProtKB-ARBA"/>
</dbReference>
<evidence type="ECO:0000256" key="5">
    <source>
        <dbReference type="ARBA" id="ARBA00022519"/>
    </source>
</evidence>
<dbReference type="PROSITE" id="PS50850">
    <property type="entry name" value="MFS"/>
    <property type="match status" value="1"/>
</dbReference>
<dbReference type="RefSeq" id="WP_075067707.1">
    <property type="nucleotide sequence ID" value="NZ_LKAJ02000001.1"/>
</dbReference>
<accession>A0A0Q9YB64</accession>
<keyword evidence="3" id="KW-0813">Transport</keyword>
<comment type="subcellular location">
    <subcellularLocation>
        <location evidence="1">Cell inner membrane</location>
        <topology evidence="1">Multi-pass membrane protein</topology>
    </subcellularLocation>
</comment>
<evidence type="ECO:0000256" key="4">
    <source>
        <dbReference type="ARBA" id="ARBA00022475"/>
    </source>
</evidence>
<dbReference type="Pfam" id="PF07690">
    <property type="entry name" value="MFS_1"/>
    <property type="match status" value="1"/>
</dbReference>
<evidence type="ECO:0000256" key="2">
    <source>
        <dbReference type="ARBA" id="ARBA00008537"/>
    </source>
</evidence>
<feature type="transmembrane region" description="Helical" evidence="9">
    <location>
        <begin position="103"/>
        <end position="126"/>
    </location>
</feature>
<dbReference type="InterPro" id="IPR011701">
    <property type="entry name" value="MFS"/>
</dbReference>
<dbReference type="PRINTS" id="PR01036">
    <property type="entry name" value="TCRTETB"/>
</dbReference>
<dbReference type="InterPro" id="IPR004638">
    <property type="entry name" value="EmrB-like"/>
</dbReference>
<keyword evidence="5" id="KW-0997">Cell inner membrane</keyword>
<keyword evidence="6 9" id="KW-0812">Transmembrane</keyword>
<reference evidence="11" key="1">
    <citation type="submission" date="2015-09" db="EMBL/GenBank/DDBJ databases">
        <title>Draft Genome Sequences of Two Novel Amoeba-resistant Intranuclear Bacteria, Candidatus Berkiella cookevillensis and Candidatus Berkiella aquae.</title>
        <authorList>
            <person name="Mehari Y.T."/>
            <person name="Arivett B.A."/>
            <person name="Farone A.L."/>
            <person name="Gunderson J.H."/>
            <person name="Farone M.B."/>
        </authorList>
    </citation>
    <scope>NUCLEOTIDE SEQUENCE [LARGE SCALE GENOMIC DNA]</scope>
    <source>
        <strain evidence="11">HT99</strain>
    </source>
</reference>
<feature type="transmembrane region" description="Helical" evidence="9">
    <location>
        <begin position="228"/>
        <end position="248"/>
    </location>
</feature>
<proteinExistence type="inferred from homology"/>
<dbReference type="Gene3D" id="1.20.1250.20">
    <property type="entry name" value="MFS general substrate transporter like domains"/>
    <property type="match status" value="1"/>
</dbReference>
<keyword evidence="7 9" id="KW-1133">Transmembrane helix</keyword>
<evidence type="ECO:0000313" key="13">
    <source>
        <dbReference type="Proteomes" id="UP000051497"/>
    </source>
</evidence>
<evidence type="ECO:0000256" key="7">
    <source>
        <dbReference type="ARBA" id="ARBA00022989"/>
    </source>
</evidence>
<feature type="transmembrane region" description="Helical" evidence="9">
    <location>
        <begin position="269"/>
        <end position="292"/>
    </location>
</feature>
<keyword evidence="8 9" id="KW-0472">Membrane</keyword>
<dbReference type="STRING" id="295108.HT99x_03124"/>
<feature type="transmembrane region" description="Helical" evidence="9">
    <location>
        <begin position="164"/>
        <end position="186"/>
    </location>
</feature>
<feature type="domain" description="Major facilitator superfamily (MFS) profile" evidence="10">
    <location>
        <begin position="12"/>
        <end position="499"/>
    </location>
</feature>
<dbReference type="EMBL" id="LKAJ02000001">
    <property type="protein sequence ID" value="MCS5710613.1"/>
    <property type="molecule type" value="Genomic_DNA"/>
</dbReference>
<protein>
    <submittedName>
        <fullName evidence="12">DHA2 family efflux MFS transporter permease subunit</fullName>
    </submittedName>
    <submittedName>
        <fullName evidence="11">Multidrug export protein EmrB</fullName>
    </submittedName>
</protein>
<dbReference type="SUPFAM" id="SSF103473">
    <property type="entry name" value="MFS general substrate transporter"/>
    <property type="match status" value="1"/>
</dbReference>
<dbReference type="NCBIfam" id="TIGR00711">
    <property type="entry name" value="efflux_EmrB"/>
    <property type="match status" value="1"/>
</dbReference>
<feature type="transmembrane region" description="Helical" evidence="9">
    <location>
        <begin position="298"/>
        <end position="318"/>
    </location>
</feature>
<feature type="transmembrane region" description="Helical" evidence="9">
    <location>
        <begin position="48"/>
        <end position="69"/>
    </location>
</feature>
<evidence type="ECO:0000313" key="11">
    <source>
        <dbReference type="EMBL" id="KRG17917.1"/>
    </source>
</evidence>
<evidence type="ECO:0000256" key="3">
    <source>
        <dbReference type="ARBA" id="ARBA00022448"/>
    </source>
</evidence>
<reference evidence="12" key="2">
    <citation type="journal article" date="2016" name="Genome Announc.">
        <title>Draft Genome Sequences of Two Novel Amoeba-Resistant Intranuclear Bacteria, 'Candidatus Berkiella cookevillensis' and 'Candidatus Berkiella aquae'.</title>
        <authorList>
            <person name="Mehari Y.T."/>
            <person name="Arivett B.A."/>
            <person name="Farone A.L."/>
            <person name="Gunderson J.H."/>
            <person name="Farone M.B."/>
        </authorList>
    </citation>
    <scope>NUCLEOTIDE SEQUENCE</scope>
    <source>
        <strain evidence="12">HT99</strain>
    </source>
</reference>
<dbReference type="GO" id="GO:0005886">
    <property type="term" value="C:plasma membrane"/>
    <property type="evidence" value="ECO:0007669"/>
    <property type="project" value="UniProtKB-SubCell"/>
</dbReference>